<dbReference type="RefSeq" id="WP_253739548.1">
    <property type="nucleotide sequence ID" value="NZ_BAABKA010000105.1"/>
</dbReference>
<proteinExistence type="predicted"/>
<dbReference type="CDD" id="cd00397">
    <property type="entry name" value="DNA_BRE_C"/>
    <property type="match status" value="1"/>
</dbReference>
<feature type="region of interest" description="Disordered" evidence="3">
    <location>
        <begin position="103"/>
        <end position="131"/>
    </location>
</feature>
<evidence type="ECO:0000256" key="3">
    <source>
        <dbReference type="SAM" id="MobiDB-lite"/>
    </source>
</evidence>
<evidence type="ECO:0000313" key="6">
    <source>
        <dbReference type="Proteomes" id="UP001139648"/>
    </source>
</evidence>
<keyword evidence="6" id="KW-1185">Reference proteome</keyword>
<name>A0A9X2G972_9ACTN</name>
<dbReference type="PROSITE" id="PS51898">
    <property type="entry name" value="TYR_RECOMBINASE"/>
    <property type="match status" value="1"/>
</dbReference>
<accession>A0A9X2G972</accession>
<dbReference type="InterPro" id="IPR050090">
    <property type="entry name" value="Tyrosine_recombinase_XerCD"/>
</dbReference>
<dbReference type="PANTHER" id="PTHR30349:SF81">
    <property type="entry name" value="TYROSINE RECOMBINASE XERC"/>
    <property type="match status" value="1"/>
</dbReference>
<dbReference type="GO" id="GO:0003677">
    <property type="term" value="F:DNA binding"/>
    <property type="evidence" value="ECO:0007669"/>
    <property type="project" value="UniProtKB-KW"/>
</dbReference>
<dbReference type="InterPro" id="IPR013762">
    <property type="entry name" value="Integrase-like_cat_sf"/>
</dbReference>
<protein>
    <submittedName>
        <fullName evidence="5">Site-specific recombinase XerD</fullName>
    </submittedName>
</protein>
<dbReference type="GO" id="GO:0015074">
    <property type="term" value="P:DNA integration"/>
    <property type="evidence" value="ECO:0007669"/>
    <property type="project" value="InterPro"/>
</dbReference>
<dbReference type="PANTHER" id="PTHR30349">
    <property type="entry name" value="PHAGE INTEGRASE-RELATED"/>
    <property type="match status" value="1"/>
</dbReference>
<reference evidence="5" key="1">
    <citation type="submission" date="2022-06" db="EMBL/GenBank/DDBJ databases">
        <title>Sequencing the genomes of 1000 actinobacteria strains.</title>
        <authorList>
            <person name="Klenk H.-P."/>
        </authorList>
    </citation>
    <scope>NUCLEOTIDE SEQUENCE</scope>
    <source>
        <strain evidence="5">DSM 46694</strain>
    </source>
</reference>
<dbReference type="Pfam" id="PF00589">
    <property type="entry name" value="Phage_integrase"/>
    <property type="match status" value="1"/>
</dbReference>
<evidence type="ECO:0000256" key="1">
    <source>
        <dbReference type="ARBA" id="ARBA00023125"/>
    </source>
</evidence>
<evidence type="ECO:0000256" key="2">
    <source>
        <dbReference type="ARBA" id="ARBA00023172"/>
    </source>
</evidence>
<dbReference type="Gene3D" id="1.10.150.130">
    <property type="match status" value="1"/>
</dbReference>
<dbReference type="AlphaFoldDB" id="A0A9X2G972"/>
<comment type="caution">
    <text evidence="5">The sequence shown here is derived from an EMBL/GenBank/DDBJ whole genome shotgun (WGS) entry which is preliminary data.</text>
</comment>
<dbReference type="Gene3D" id="1.10.443.10">
    <property type="entry name" value="Intergrase catalytic core"/>
    <property type="match status" value="1"/>
</dbReference>
<dbReference type="InterPro" id="IPR011010">
    <property type="entry name" value="DNA_brk_join_enz"/>
</dbReference>
<evidence type="ECO:0000313" key="5">
    <source>
        <dbReference type="EMBL" id="MCP2353119.1"/>
    </source>
</evidence>
<evidence type="ECO:0000259" key="4">
    <source>
        <dbReference type="PROSITE" id="PS51898"/>
    </source>
</evidence>
<sequence length="409" mass="46329">MRDPNDQRDIAALLVPDVGQLVETGEKWEPYRLVDGAGVVVEPAAAFFADLQAADRSVSTIGSYGHDLLRWWRFLAAIGVAWDKAVQVDARDFARWMQIADKPSRGRRRSTPGRVNPVTGKPAPGRKFAPSTRAHAETVLRAFYDFHLEVGCGPIINPFPLNRSRRANRANANHNFLDPFRNERQGRYRPKVPKRIPRRIPDEQFNNLFAGLTHHRDRALLAFWVSTAARAEELLTARQGHVDPGQQLVAVVRKGSRAVQQLPVSPDAFVWLRLYQEELWRKGAPRSRSEPLWFTLRRPWRELAYPAARAMFARAQILLGSNWTLHDLRHTAAYRMAQDPAMPLTDIQWILGHAHLSTTQIYTTPTQEDVVASALAHYRRQAERRTVSGPPPSTGYNPDSLQVLFGGRS</sequence>
<dbReference type="InterPro" id="IPR002104">
    <property type="entry name" value="Integrase_catalytic"/>
</dbReference>
<organism evidence="5 6">
    <name type="scientific">Nonomuraea thailandensis</name>
    <dbReference type="NCBI Taxonomy" id="1188745"/>
    <lineage>
        <taxon>Bacteria</taxon>
        <taxon>Bacillati</taxon>
        <taxon>Actinomycetota</taxon>
        <taxon>Actinomycetes</taxon>
        <taxon>Streptosporangiales</taxon>
        <taxon>Streptosporangiaceae</taxon>
        <taxon>Nonomuraea</taxon>
    </lineage>
</organism>
<dbReference type="Proteomes" id="UP001139648">
    <property type="component" value="Unassembled WGS sequence"/>
</dbReference>
<gene>
    <name evidence="5" type="ORF">HD597_000139</name>
</gene>
<dbReference type="GO" id="GO:0006310">
    <property type="term" value="P:DNA recombination"/>
    <property type="evidence" value="ECO:0007669"/>
    <property type="project" value="UniProtKB-KW"/>
</dbReference>
<feature type="domain" description="Tyr recombinase" evidence="4">
    <location>
        <begin position="195"/>
        <end position="375"/>
    </location>
</feature>
<dbReference type="InterPro" id="IPR010998">
    <property type="entry name" value="Integrase_recombinase_N"/>
</dbReference>
<dbReference type="SUPFAM" id="SSF56349">
    <property type="entry name" value="DNA breaking-rejoining enzymes"/>
    <property type="match status" value="1"/>
</dbReference>
<keyword evidence="2" id="KW-0233">DNA recombination</keyword>
<dbReference type="EMBL" id="JAMZEB010000001">
    <property type="protein sequence ID" value="MCP2353119.1"/>
    <property type="molecule type" value="Genomic_DNA"/>
</dbReference>
<keyword evidence="1" id="KW-0238">DNA-binding</keyword>